<protein>
    <submittedName>
        <fullName evidence="1">Rod shape-determining protein</fullName>
    </submittedName>
</protein>
<reference evidence="1 2" key="1">
    <citation type="submission" date="2020-08" db="EMBL/GenBank/DDBJ databases">
        <title>Novel species isolated from subtropical streams in China.</title>
        <authorList>
            <person name="Lu H."/>
        </authorList>
    </citation>
    <scope>NUCLEOTIDE SEQUENCE [LARGE SCALE GENOMIC DNA]</scope>
    <source>
        <strain evidence="1 2">CY18W</strain>
    </source>
</reference>
<name>A0ABR6ZZV3_9BURK</name>
<dbReference type="Proteomes" id="UP000650424">
    <property type="component" value="Unassembled WGS sequence"/>
</dbReference>
<accession>A0ABR6ZZV3</accession>
<proteinExistence type="predicted"/>
<organism evidence="1 2">
    <name type="scientific">Undibacterium hunanense</name>
    <dbReference type="NCBI Taxonomy" id="2762292"/>
    <lineage>
        <taxon>Bacteria</taxon>
        <taxon>Pseudomonadati</taxon>
        <taxon>Pseudomonadota</taxon>
        <taxon>Betaproteobacteria</taxon>
        <taxon>Burkholderiales</taxon>
        <taxon>Oxalobacteraceae</taxon>
        <taxon>Undibacterium</taxon>
    </lineage>
</organism>
<dbReference type="RefSeq" id="WP_186950971.1">
    <property type="nucleotide sequence ID" value="NZ_JACOGF010000027.1"/>
</dbReference>
<gene>
    <name evidence="1" type="ORF">H8L32_26970</name>
</gene>
<sequence length="163" mass="17298">MFDFIKPTVLYVQISPEQLSVRNVKSGESISEVPELAISAPPDQKILGVGATARSVAASQIGALVVNPFAHPRSLVSDFTAGQQLIKAFVSRLMGGSRLAMSPTIIVHPLGNPDGGFTQIEGRAFRELGMGVGAAKVILWYGDVLTDQEMLSGQFSSNGQVIE</sequence>
<comment type="caution">
    <text evidence="1">The sequence shown here is derived from an EMBL/GenBank/DDBJ whole genome shotgun (WGS) entry which is preliminary data.</text>
</comment>
<evidence type="ECO:0000313" key="1">
    <source>
        <dbReference type="EMBL" id="MBC3921135.1"/>
    </source>
</evidence>
<dbReference type="Gene3D" id="3.30.420.40">
    <property type="match status" value="1"/>
</dbReference>
<evidence type="ECO:0000313" key="2">
    <source>
        <dbReference type="Proteomes" id="UP000650424"/>
    </source>
</evidence>
<dbReference type="EMBL" id="JACOGF010000027">
    <property type="protein sequence ID" value="MBC3921135.1"/>
    <property type="molecule type" value="Genomic_DNA"/>
</dbReference>
<keyword evidence="2" id="KW-1185">Reference proteome</keyword>